<dbReference type="InterPro" id="IPR000740">
    <property type="entry name" value="GrpE"/>
</dbReference>
<dbReference type="SUPFAM" id="SSF58014">
    <property type="entry name" value="Coiled-coil domain of nucleotide exchange factor GrpE"/>
    <property type="match status" value="1"/>
</dbReference>
<dbReference type="EMBL" id="JAUDCL010000019">
    <property type="protein sequence ID" value="MDM8201740.1"/>
    <property type="molecule type" value="Genomic_DNA"/>
</dbReference>
<proteinExistence type="inferred from homology"/>
<dbReference type="RefSeq" id="WP_087183213.1">
    <property type="nucleotide sequence ID" value="NZ_JAUDCL010000019.1"/>
</dbReference>
<evidence type="ECO:0000256" key="2">
    <source>
        <dbReference type="ARBA" id="ARBA00023186"/>
    </source>
</evidence>
<dbReference type="HAMAP" id="MF_01151">
    <property type="entry name" value="GrpE"/>
    <property type="match status" value="1"/>
</dbReference>
<evidence type="ECO:0000256" key="6">
    <source>
        <dbReference type="SAM" id="MobiDB-lite"/>
    </source>
</evidence>
<evidence type="ECO:0000313" key="7">
    <source>
        <dbReference type="EMBL" id="MDM8201740.1"/>
    </source>
</evidence>
<protein>
    <recommendedName>
        <fullName evidence="3 4">Protein GrpE</fullName>
    </recommendedName>
    <alternativeName>
        <fullName evidence="3">HSP-70 cofactor</fullName>
    </alternativeName>
</protein>
<evidence type="ECO:0000256" key="3">
    <source>
        <dbReference type="HAMAP-Rule" id="MF_01151"/>
    </source>
</evidence>
<comment type="caution">
    <text evidence="7">The sequence shown here is derived from an EMBL/GenBank/DDBJ whole genome shotgun (WGS) entry which is preliminary data.</text>
</comment>
<dbReference type="InterPro" id="IPR009012">
    <property type="entry name" value="GrpE_head"/>
</dbReference>
<reference evidence="8" key="1">
    <citation type="submission" date="2023-06" db="EMBL/GenBank/DDBJ databases">
        <title>Identification and characterization of horizontal gene transfer across gut microbiota members of farm animals based on homology search.</title>
        <authorList>
            <person name="Zeman M."/>
            <person name="Kubasova T."/>
            <person name="Jahodarova E."/>
            <person name="Nykrynova M."/>
            <person name="Rychlik I."/>
        </authorList>
    </citation>
    <scope>NUCLEOTIDE SEQUENCE [LARGE SCALE GENOMIC DNA]</scope>
    <source>
        <strain evidence="8">ET340</strain>
    </source>
</reference>
<evidence type="ECO:0000313" key="8">
    <source>
        <dbReference type="Proteomes" id="UP001529380"/>
    </source>
</evidence>
<gene>
    <name evidence="3" type="primary">grpE</name>
    <name evidence="7" type="ORF">QUW08_10640</name>
</gene>
<reference evidence="7 8" key="2">
    <citation type="submission" date="2023-06" db="EMBL/GenBank/DDBJ databases">
        <title>Identification and characterization of horizontal gene transfer across gut microbiota members of farm animals based on homology search.</title>
        <authorList>
            <person name="Schwarzerova J."/>
            <person name="Nykrynova M."/>
            <person name="Jureckova K."/>
            <person name="Cejkova D."/>
            <person name="Rychlik I."/>
        </authorList>
    </citation>
    <scope>NUCLEOTIDE SEQUENCE [LARGE SCALE GENOMIC DNA]</scope>
    <source>
        <strain evidence="7 8">ET340</strain>
    </source>
</reference>
<dbReference type="Proteomes" id="UP001529380">
    <property type="component" value="Unassembled WGS sequence"/>
</dbReference>
<sequence>MSEEMKNPAQQPEEQPAEETKAAETGAAPEENTEREHKKHGKEKKKDLAAELEAAKAQAQAAEAALSAAKDQLLRTAAEYENFRKRSAREQDAAFNNGVGFAVSQILSILDTLDMAANAPTTDENYKKGVLMTLDKAAAAFKVLKVEEIPALGLPFDPEVHSAVMQQPAAEGQESGTVVQVFQKGYKLGDKVVRHATVVVAE</sequence>
<comment type="similarity">
    <text evidence="1 3 5">Belongs to the GrpE family.</text>
</comment>
<dbReference type="SUPFAM" id="SSF51064">
    <property type="entry name" value="Head domain of nucleotide exchange factor GrpE"/>
    <property type="match status" value="1"/>
</dbReference>
<dbReference type="PROSITE" id="PS01071">
    <property type="entry name" value="GRPE"/>
    <property type="match status" value="1"/>
</dbReference>
<comment type="subunit">
    <text evidence="3">Homodimer.</text>
</comment>
<feature type="region of interest" description="Disordered" evidence="6">
    <location>
        <begin position="1"/>
        <end position="57"/>
    </location>
</feature>
<dbReference type="CDD" id="cd00446">
    <property type="entry name" value="GrpE"/>
    <property type="match status" value="1"/>
</dbReference>
<evidence type="ECO:0000256" key="4">
    <source>
        <dbReference type="RuleBase" id="RU000639"/>
    </source>
</evidence>
<dbReference type="PANTHER" id="PTHR21237">
    <property type="entry name" value="GRPE PROTEIN"/>
    <property type="match status" value="1"/>
</dbReference>
<keyword evidence="8" id="KW-1185">Reference proteome</keyword>
<keyword evidence="3 4" id="KW-0346">Stress response</keyword>
<dbReference type="Pfam" id="PF01025">
    <property type="entry name" value="GrpE"/>
    <property type="match status" value="1"/>
</dbReference>
<dbReference type="InterPro" id="IPR013805">
    <property type="entry name" value="GrpE_CC"/>
</dbReference>
<comment type="function">
    <text evidence="3 4">Participates actively in the response to hyperosmotic and heat shock by preventing the aggregation of stress-denatured proteins, in association with DnaK and GrpE. It is the nucleotide exchange factor for DnaK and may function as a thermosensor. Unfolded proteins bind initially to DnaJ; upon interaction with the DnaJ-bound protein, DnaK hydrolyzes its bound ATP, resulting in the formation of a stable complex. GrpE releases ADP from DnaK; ATP binding to DnaK triggers the release of the substrate protein, thus completing the reaction cycle. Several rounds of ATP-dependent interactions between DnaJ, DnaK and GrpE are required for fully efficient folding.</text>
</comment>
<keyword evidence="2 3" id="KW-0143">Chaperone</keyword>
<keyword evidence="3" id="KW-0963">Cytoplasm</keyword>
<evidence type="ECO:0000256" key="1">
    <source>
        <dbReference type="ARBA" id="ARBA00009054"/>
    </source>
</evidence>
<dbReference type="PANTHER" id="PTHR21237:SF23">
    <property type="entry name" value="GRPE PROTEIN HOMOLOG, MITOCHONDRIAL"/>
    <property type="match status" value="1"/>
</dbReference>
<dbReference type="Gene3D" id="2.30.22.10">
    <property type="entry name" value="Head domain of nucleotide exchange factor GrpE"/>
    <property type="match status" value="1"/>
</dbReference>
<accession>A0ABT7UU15</accession>
<evidence type="ECO:0000256" key="5">
    <source>
        <dbReference type="RuleBase" id="RU004478"/>
    </source>
</evidence>
<dbReference type="PRINTS" id="PR00773">
    <property type="entry name" value="GRPEPROTEIN"/>
</dbReference>
<comment type="subcellular location">
    <subcellularLocation>
        <location evidence="3">Cytoplasm</location>
    </subcellularLocation>
</comment>
<dbReference type="Gene3D" id="3.90.20.20">
    <property type="match status" value="1"/>
</dbReference>
<organism evidence="7 8">
    <name type="scientific">Allofournierella massiliensis</name>
    <dbReference type="NCBI Taxonomy" id="1650663"/>
    <lineage>
        <taxon>Bacteria</taxon>
        <taxon>Bacillati</taxon>
        <taxon>Bacillota</taxon>
        <taxon>Clostridia</taxon>
        <taxon>Eubacteriales</taxon>
        <taxon>Oscillospiraceae</taxon>
        <taxon>Allofournierella</taxon>
    </lineage>
</organism>
<reference evidence="7 8" key="3">
    <citation type="submission" date="2023-06" db="EMBL/GenBank/DDBJ databases">
        <authorList>
            <person name="Zeman M."/>
            <person name="Kubasova T."/>
            <person name="Jahodarova E."/>
            <person name="Nykrynova M."/>
            <person name="Rychlik I."/>
        </authorList>
    </citation>
    <scope>NUCLEOTIDE SEQUENCE [LARGE SCALE GENOMIC DNA]</scope>
    <source>
        <strain evidence="7 8">ET340</strain>
    </source>
</reference>
<name>A0ABT7UU15_9FIRM</name>